<evidence type="ECO:0000256" key="6">
    <source>
        <dbReference type="ARBA" id="ARBA00022777"/>
    </source>
</evidence>
<keyword evidence="3" id="KW-0597">Phosphoprotein</keyword>
<keyword evidence="15" id="KW-1185">Reference proteome</keyword>
<evidence type="ECO:0000259" key="12">
    <source>
        <dbReference type="Pfam" id="PF02518"/>
    </source>
</evidence>
<accession>A0A4R6RW08</accession>
<dbReference type="GO" id="GO:0000155">
    <property type="term" value="F:phosphorelay sensor kinase activity"/>
    <property type="evidence" value="ECO:0007669"/>
    <property type="project" value="InterPro"/>
</dbReference>
<protein>
    <recommendedName>
        <fullName evidence="2">histidine kinase</fullName>
        <ecNumber evidence="2">2.7.13.3</ecNumber>
    </recommendedName>
</protein>
<feature type="coiled-coil region" evidence="9">
    <location>
        <begin position="141"/>
        <end position="171"/>
    </location>
</feature>
<dbReference type="Gene3D" id="1.20.5.1930">
    <property type="match status" value="1"/>
</dbReference>
<dbReference type="Proteomes" id="UP000295444">
    <property type="component" value="Unassembled WGS sequence"/>
</dbReference>
<keyword evidence="9" id="KW-0175">Coiled coil</keyword>
<comment type="catalytic activity">
    <reaction evidence="1">
        <text>ATP + protein L-histidine = ADP + protein N-phospho-L-histidine.</text>
        <dbReference type="EC" id="2.7.13.3"/>
    </reaction>
</comment>
<dbReference type="CDD" id="cd16917">
    <property type="entry name" value="HATPase_UhpB-NarQ-NarX-like"/>
    <property type="match status" value="1"/>
</dbReference>
<feature type="compositionally biased region" description="Gly residues" evidence="10">
    <location>
        <begin position="373"/>
        <end position="383"/>
    </location>
</feature>
<evidence type="ECO:0000259" key="13">
    <source>
        <dbReference type="Pfam" id="PF07730"/>
    </source>
</evidence>
<evidence type="ECO:0000256" key="5">
    <source>
        <dbReference type="ARBA" id="ARBA00022741"/>
    </source>
</evidence>
<evidence type="ECO:0000313" key="14">
    <source>
        <dbReference type="EMBL" id="TDP90505.1"/>
    </source>
</evidence>
<comment type="caution">
    <text evidence="14">The sequence shown here is derived from an EMBL/GenBank/DDBJ whole genome shotgun (WGS) entry which is preliminary data.</text>
</comment>
<evidence type="ECO:0000256" key="4">
    <source>
        <dbReference type="ARBA" id="ARBA00022679"/>
    </source>
</evidence>
<feature type="transmembrane region" description="Helical" evidence="11">
    <location>
        <begin position="52"/>
        <end position="76"/>
    </location>
</feature>
<gene>
    <name evidence="14" type="ORF">EV186_11045</name>
</gene>
<dbReference type="InterPro" id="IPR011712">
    <property type="entry name" value="Sig_transdc_His_kin_sub3_dim/P"/>
</dbReference>
<keyword evidence="11" id="KW-0472">Membrane</keyword>
<organism evidence="14 15">
    <name type="scientific">Labedaea rhizosphaerae</name>
    <dbReference type="NCBI Taxonomy" id="598644"/>
    <lineage>
        <taxon>Bacteria</taxon>
        <taxon>Bacillati</taxon>
        <taxon>Actinomycetota</taxon>
        <taxon>Actinomycetes</taxon>
        <taxon>Pseudonocardiales</taxon>
        <taxon>Pseudonocardiaceae</taxon>
        <taxon>Labedaea</taxon>
    </lineage>
</organism>
<sequence>MTRLPRWLRLTLVEVLAVGCPMAVVLMSHPTWWPLATPVALIACALLPVRLAWPWLAMLACGPALVGGLGWAPVLVAMFRLGRCSTRVRYVVPWVVFAVLCSYLPVQLKESLPVPDAILSIAFVTLTAGAPAALGALLRVRRELTESLTELRKARESEMEARLDNARAQERARIAREIHDAVGHHATLIAVQSAALAATTTDPRARAIAKRLRELAKESLAEMRAALGLLNADRTPRGLIDLPELIDRARDAGLSVTLEDGTNGEEPLPPVARAAYRVVQEALTNAARHAPGAEVSVQVNRERAKIVVTVSNGPSVIPEPVDRNGGTGLEGLAERVHSAGGILQSGRAADGGFVLRAELPANPTKVGKEQSTIGGGGDSVAAS</sequence>
<dbReference type="InterPro" id="IPR050482">
    <property type="entry name" value="Sensor_HK_TwoCompSys"/>
</dbReference>
<feature type="transmembrane region" description="Helical" evidence="11">
    <location>
        <begin position="118"/>
        <end position="138"/>
    </location>
</feature>
<evidence type="ECO:0000256" key="2">
    <source>
        <dbReference type="ARBA" id="ARBA00012438"/>
    </source>
</evidence>
<keyword evidence="11" id="KW-1133">Transmembrane helix</keyword>
<dbReference type="GO" id="GO:0016020">
    <property type="term" value="C:membrane"/>
    <property type="evidence" value="ECO:0007669"/>
    <property type="project" value="InterPro"/>
</dbReference>
<evidence type="ECO:0000256" key="10">
    <source>
        <dbReference type="SAM" id="MobiDB-lite"/>
    </source>
</evidence>
<evidence type="ECO:0000313" key="15">
    <source>
        <dbReference type="Proteomes" id="UP000295444"/>
    </source>
</evidence>
<proteinExistence type="predicted"/>
<evidence type="ECO:0000256" key="7">
    <source>
        <dbReference type="ARBA" id="ARBA00022840"/>
    </source>
</evidence>
<keyword evidence="4" id="KW-0808">Transferase</keyword>
<keyword evidence="5" id="KW-0547">Nucleotide-binding</keyword>
<evidence type="ECO:0000256" key="9">
    <source>
        <dbReference type="SAM" id="Coils"/>
    </source>
</evidence>
<feature type="region of interest" description="Disordered" evidence="10">
    <location>
        <begin position="363"/>
        <end position="383"/>
    </location>
</feature>
<dbReference type="InterPro" id="IPR003594">
    <property type="entry name" value="HATPase_dom"/>
</dbReference>
<dbReference type="EMBL" id="SNXZ01000010">
    <property type="protein sequence ID" value="TDP90505.1"/>
    <property type="molecule type" value="Genomic_DNA"/>
</dbReference>
<dbReference type="SUPFAM" id="SSF55874">
    <property type="entry name" value="ATPase domain of HSP90 chaperone/DNA topoisomerase II/histidine kinase"/>
    <property type="match status" value="1"/>
</dbReference>
<name>A0A4R6RW08_LABRH</name>
<dbReference type="EC" id="2.7.13.3" evidence="2"/>
<keyword evidence="11" id="KW-0812">Transmembrane</keyword>
<evidence type="ECO:0000256" key="11">
    <source>
        <dbReference type="SAM" id="Phobius"/>
    </source>
</evidence>
<feature type="domain" description="Signal transduction histidine kinase subgroup 3 dimerisation and phosphoacceptor" evidence="13">
    <location>
        <begin position="170"/>
        <end position="231"/>
    </location>
</feature>
<evidence type="ECO:0000256" key="3">
    <source>
        <dbReference type="ARBA" id="ARBA00022553"/>
    </source>
</evidence>
<dbReference type="RefSeq" id="WP_243754506.1">
    <property type="nucleotide sequence ID" value="NZ_SNXZ01000010.1"/>
</dbReference>
<feature type="transmembrane region" description="Helical" evidence="11">
    <location>
        <begin position="88"/>
        <end position="106"/>
    </location>
</feature>
<dbReference type="GO" id="GO:0005524">
    <property type="term" value="F:ATP binding"/>
    <property type="evidence" value="ECO:0007669"/>
    <property type="project" value="UniProtKB-KW"/>
</dbReference>
<keyword evidence="7" id="KW-0067">ATP-binding</keyword>
<dbReference type="GO" id="GO:0046983">
    <property type="term" value="F:protein dimerization activity"/>
    <property type="evidence" value="ECO:0007669"/>
    <property type="project" value="InterPro"/>
</dbReference>
<dbReference type="Pfam" id="PF07730">
    <property type="entry name" value="HisKA_3"/>
    <property type="match status" value="1"/>
</dbReference>
<feature type="transmembrane region" description="Helical" evidence="11">
    <location>
        <begin position="12"/>
        <end position="32"/>
    </location>
</feature>
<evidence type="ECO:0000256" key="8">
    <source>
        <dbReference type="ARBA" id="ARBA00023012"/>
    </source>
</evidence>
<evidence type="ECO:0000256" key="1">
    <source>
        <dbReference type="ARBA" id="ARBA00000085"/>
    </source>
</evidence>
<dbReference type="Gene3D" id="3.30.565.10">
    <property type="entry name" value="Histidine kinase-like ATPase, C-terminal domain"/>
    <property type="match status" value="1"/>
</dbReference>
<dbReference type="PANTHER" id="PTHR24421">
    <property type="entry name" value="NITRATE/NITRITE SENSOR PROTEIN NARX-RELATED"/>
    <property type="match status" value="1"/>
</dbReference>
<feature type="domain" description="Histidine kinase/HSP90-like ATPase" evidence="12">
    <location>
        <begin position="273"/>
        <end position="361"/>
    </location>
</feature>
<dbReference type="PANTHER" id="PTHR24421:SF10">
    <property type="entry name" value="NITRATE_NITRITE SENSOR PROTEIN NARQ"/>
    <property type="match status" value="1"/>
</dbReference>
<dbReference type="Pfam" id="PF02518">
    <property type="entry name" value="HATPase_c"/>
    <property type="match status" value="1"/>
</dbReference>
<reference evidence="14 15" key="1">
    <citation type="submission" date="2019-03" db="EMBL/GenBank/DDBJ databases">
        <title>Genomic Encyclopedia of Type Strains, Phase IV (KMG-IV): sequencing the most valuable type-strain genomes for metagenomic binning, comparative biology and taxonomic classification.</title>
        <authorList>
            <person name="Goeker M."/>
        </authorList>
    </citation>
    <scope>NUCLEOTIDE SEQUENCE [LARGE SCALE GENOMIC DNA]</scope>
    <source>
        <strain evidence="14 15">DSM 45361</strain>
    </source>
</reference>
<dbReference type="AlphaFoldDB" id="A0A4R6RW08"/>
<keyword evidence="8" id="KW-0902">Two-component regulatory system</keyword>
<dbReference type="InterPro" id="IPR036890">
    <property type="entry name" value="HATPase_C_sf"/>
</dbReference>
<keyword evidence="6 14" id="KW-0418">Kinase</keyword>